<dbReference type="Gene3D" id="2.60.120.330">
    <property type="entry name" value="B-lactam Antibiotic, Isopenicillin N Synthase, Chain"/>
    <property type="match status" value="1"/>
</dbReference>
<evidence type="ECO:0000256" key="3">
    <source>
        <dbReference type="SAM" id="MobiDB-lite"/>
    </source>
</evidence>
<dbReference type="InterPro" id="IPR026992">
    <property type="entry name" value="DIOX_N"/>
</dbReference>
<sequence>MPSVFVPNGNAAASEESIDLPLFDISQESPELGKAIVDAAAKWGFLWIAPSPSTSDIETANERTYDLDEATVNNVFDISRRFFKDAPIQEKTACAIKHNRGYVGMHVETLDPTKHKRGDFKQCFNLSGPDLSSGEWLQPLPTTFQHEDAALRDFHDRCRRVASRILRLIAMGLAIPDVDWIARTHDNAPNTSRFLHYPTLPPDTDYDPEADIGAGAHSDYGSITLLFTRPGQPGLEILKPDGDWAGVPVFPPKYHSSTFPPVVVNIGDLLSYWTNGLLRSTVHRVVLAPPAGKEHSANGSATNRSATNGHNHSNGDTGSGAADRYSIAIFVQPHEDAKLVPMPSPLVADRAEAFRKEVIGHGGGVTDADGMKTLTSGDYLSARLKATYGAVFEREKR</sequence>
<dbReference type="Pfam" id="PF03171">
    <property type="entry name" value="2OG-FeII_Oxy"/>
    <property type="match status" value="1"/>
</dbReference>
<evidence type="ECO:0000313" key="5">
    <source>
        <dbReference type="EMBL" id="KAK5063421.1"/>
    </source>
</evidence>
<dbReference type="InterPro" id="IPR044861">
    <property type="entry name" value="IPNS-like_FE2OG_OXY"/>
</dbReference>
<comment type="caution">
    <text evidence="5">The sequence shown here is derived from an EMBL/GenBank/DDBJ whole genome shotgun (WGS) entry which is preliminary data.</text>
</comment>
<gene>
    <name evidence="5" type="ORF">LTR69_004127</name>
</gene>
<feature type="region of interest" description="Disordered" evidence="3">
    <location>
        <begin position="290"/>
        <end position="318"/>
    </location>
</feature>
<evidence type="ECO:0000259" key="4">
    <source>
        <dbReference type="PROSITE" id="PS51471"/>
    </source>
</evidence>
<dbReference type="PANTHER" id="PTHR47990">
    <property type="entry name" value="2-OXOGLUTARATE (2OG) AND FE(II)-DEPENDENT OXYGENASE SUPERFAMILY PROTEIN-RELATED"/>
    <property type="match status" value="1"/>
</dbReference>
<dbReference type="InterPro" id="IPR005123">
    <property type="entry name" value="Oxoglu/Fe-dep_dioxygenase_dom"/>
</dbReference>
<feature type="compositionally biased region" description="Polar residues" evidence="3">
    <location>
        <begin position="297"/>
        <end position="316"/>
    </location>
</feature>
<dbReference type="InterPro" id="IPR027443">
    <property type="entry name" value="IPNS-like_sf"/>
</dbReference>
<name>A0ABR0JH27_9EURO</name>
<dbReference type="Pfam" id="PF14226">
    <property type="entry name" value="DIOX_N"/>
    <property type="match status" value="1"/>
</dbReference>
<dbReference type="InterPro" id="IPR050231">
    <property type="entry name" value="Iron_ascorbate_oxido_reductase"/>
</dbReference>
<dbReference type="PROSITE" id="PS51471">
    <property type="entry name" value="FE2OG_OXY"/>
    <property type="match status" value="1"/>
</dbReference>
<reference evidence="5 6" key="1">
    <citation type="submission" date="2023-08" db="EMBL/GenBank/DDBJ databases">
        <title>Black Yeasts Isolated from many extreme environments.</title>
        <authorList>
            <person name="Coleine C."/>
            <person name="Stajich J.E."/>
            <person name="Selbmann L."/>
        </authorList>
    </citation>
    <scope>NUCLEOTIDE SEQUENCE [LARGE SCALE GENOMIC DNA]</scope>
    <source>
        <strain evidence="5 6">CCFEE 6328</strain>
    </source>
</reference>
<proteinExistence type="inferred from homology"/>
<comment type="similarity">
    <text evidence="1 2">Belongs to the iron/ascorbate-dependent oxidoreductase family.</text>
</comment>
<keyword evidence="2" id="KW-0560">Oxidoreductase</keyword>
<dbReference type="SUPFAM" id="SSF51197">
    <property type="entry name" value="Clavaminate synthase-like"/>
    <property type="match status" value="1"/>
</dbReference>
<dbReference type="EMBL" id="JAVRRF010000007">
    <property type="protein sequence ID" value="KAK5063421.1"/>
    <property type="molecule type" value="Genomic_DNA"/>
</dbReference>
<evidence type="ECO:0000313" key="6">
    <source>
        <dbReference type="Proteomes" id="UP001345691"/>
    </source>
</evidence>
<keyword evidence="2" id="KW-0479">Metal-binding</keyword>
<feature type="domain" description="Fe2OG dioxygenase" evidence="4">
    <location>
        <begin position="188"/>
        <end position="333"/>
    </location>
</feature>
<keyword evidence="6" id="KW-1185">Reference proteome</keyword>
<protein>
    <recommendedName>
        <fullName evidence="4">Fe2OG dioxygenase domain-containing protein</fullName>
    </recommendedName>
</protein>
<evidence type="ECO:0000256" key="1">
    <source>
        <dbReference type="ARBA" id="ARBA00008056"/>
    </source>
</evidence>
<keyword evidence="2" id="KW-0408">Iron</keyword>
<evidence type="ECO:0000256" key="2">
    <source>
        <dbReference type="RuleBase" id="RU003682"/>
    </source>
</evidence>
<accession>A0ABR0JH27</accession>
<dbReference type="Proteomes" id="UP001345691">
    <property type="component" value="Unassembled WGS sequence"/>
</dbReference>
<organism evidence="5 6">
    <name type="scientific">Exophiala sideris</name>
    <dbReference type="NCBI Taxonomy" id="1016849"/>
    <lineage>
        <taxon>Eukaryota</taxon>
        <taxon>Fungi</taxon>
        <taxon>Dikarya</taxon>
        <taxon>Ascomycota</taxon>
        <taxon>Pezizomycotina</taxon>
        <taxon>Eurotiomycetes</taxon>
        <taxon>Chaetothyriomycetidae</taxon>
        <taxon>Chaetothyriales</taxon>
        <taxon>Herpotrichiellaceae</taxon>
        <taxon>Exophiala</taxon>
    </lineage>
</organism>